<feature type="domain" description="AAA+ ATPase" evidence="1">
    <location>
        <begin position="25"/>
        <end position="173"/>
    </location>
</feature>
<dbReference type="EMBL" id="PCWA01000096">
    <property type="protein sequence ID" value="PIQ88591.1"/>
    <property type="molecule type" value="Genomic_DNA"/>
</dbReference>
<evidence type="ECO:0000313" key="3">
    <source>
        <dbReference type="Proteomes" id="UP000229641"/>
    </source>
</evidence>
<dbReference type="PANTHER" id="PTHR11669:SF8">
    <property type="entry name" value="DNA POLYMERASE III SUBUNIT DELTA"/>
    <property type="match status" value="1"/>
</dbReference>
<dbReference type="InterPro" id="IPR027417">
    <property type="entry name" value="P-loop_NTPase"/>
</dbReference>
<dbReference type="GO" id="GO:0006261">
    <property type="term" value="P:DNA-templated DNA replication"/>
    <property type="evidence" value="ECO:0007669"/>
    <property type="project" value="TreeGrafter"/>
</dbReference>
<dbReference type="SUPFAM" id="SSF52540">
    <property type="entry name" value="P-loop containing nucleoside triphosphate hydrolases"/>
    <property type="match status" value="1"/>
</dbReference>
<dbReference type="InterPro" id="IPR003593">
    <property type="entry name" value="AAA+_ATPase"/>
</dbReference>
<gene>
    <name evidence="2" type="primary">holB</name>
    <name evidence="2" type="ORF">COV72_07605</name>
</gene>
<dbReference type="InterPro" id="IPR004622">
    <property type="entry name" value="DNA_pol_HolB"/>
</dbReference>
<name>A0A2H0LW30_9BACT</name>
<dbReference type="PROSITE" id="PS51257">
    <property type="entry name" value="PROKAR_LIPOPROTEIN"/>
    <property type="match status" value="1"/>
</dbReference>
<reference evidence="2 3" key="1">
    <citation type="submission" date="2017-09" db="EMBL/GenBank/DDBJ databases">
        <title>Depth-based differentiation of microbial function through sediment-hosted aquifers and enrichment of novel symbionts in the deep terrestrial subsurface.</title>
        <authorList>
            <person name="Probst A.J."/>
            <person name="Ladd B."/>
            <person name="Jarett J.K."/>
            <person name="Geller-Mcgrath D.E."/>
            <person name="Sieber C.M."/>
            <person name="Emerson J.B."/>
            <person name="Anantharaman K."/>
            <person name="Thomas B.C."/>
            <person name="Malmstrom R."/>
            <person name="Stieglmeier M."/>
            <person name="Klingl A."/>
            <person name="Woyke T."/>
            <person name="Ryan C.M."/>
            <person name="Banfield J.F."/>
        </authorList>
    </citation>
    <scope>NUCLEOTIDE SEQUENCE [LARGE SCALE GENOMIC DNA]</scope>
    <source>
        <strain evidence="2">CG11_big_fil_rev_8_21_14_0_20_42_13</strain>
    </source>
</reference>
<dbReference type="SMART" id="SM00382">
    <property type="entry name" value="AAA"/>
    <property type="match status" value="1"/>
</dbReference>
<protein>
    <submittedName>
        <fullName evidence="2">DNA polymerase III subunit delta</fullName>
    </submittedName>
</protein>
<dbReference type="GO" id="GO:0003887">
    <property type="term" value="F:DNA-directed DNA polymerase activity"/>
    <property type="evidence" value="ECO:0007669"/>
    <property type="project" value="InterPro"/>
</dbReference>
<evidence type="ECO:0000259" key="1">
    <source>
        <dbReference type="SMART" id="SM00382"/>
    </source>
</evidence>
<proteinExistence type="predicted"/>
<dbReference type="InterPro" id="IPR050238">
    <property type="entry name" value="DNA_Rep/Repair_Clamp_Loader"/>
</dbReference>
<organism evidence="2 3">
    <name type="scientific">Candidatus Ghiorseimicrobium undicola</name>
    <dbReference type="NCBI Taxonomy" id="1974746"/>
    <lineage>
        <taxon>Bacteria</taxon>
        <taxon>Pseudomonadati</taxon>
        <taxon>Candidatus Omnitrophota</taxon>
        <taxon>Candidatus Ghiorseimicrobium</taxon>
    </lineage>
</organism>
<dbReference type="Proteomes" id="UP000229641">
    <property type="component" value="Unassembled WGS sequence"/>
</dbReference>
<accession>A0A2H0LW30</accession>
<evidence type="ECO:0000313" key="2">
    <source>
        <dbReference type="EMBL" id="PIQ88591.1"/>
    </source>
</evidence>
<sequence>MAFSGVKGHLPQINSLSSCVLEDRLSNAYLFLGPAGVGKKLVALNFAKLINCQSENAASGNPCDECPSCKKINSFQHPDIFFISPDSNGTIKIDSIRECIKRSFLRPYEARYKIIIIDEAESMHDEAANALLKTLEEPQKNNIFILISANEKRLLPTVISRCRRIKFYAQGAELIKKVLIDDYKMDEQKAHFISHFSEGRFGPALAVKDTDVLRAKNALLDSFIAKRAKFKDKKEAKYALNLFSGWLRDLLLLKIVGSKAAIINIDRRQELFSQKDKYTISQLKRAIIFIKDAVFYLDRNINMRLFNNLVRIKLCSD</sequence>
<dbReference type="GO" id="GO:0008408">
    <property type="term" value="F:3'-5' exonuclease activity"/>
    <property type="evidence" value="ECO:0007669"/>
    <property type="project" value="InterPro"/>
</dbReference>
<dbReference type="PANTHER" id="PTHR11669">
    <property type="entry name" value="REPLICATION FACTOR C / DNA POLYMERASE III GAMMA-TAU SUBUNIT"/>
    <property type="match status" value="1"/>
</dbReference>
<comment type="caution">
    <text evidence="2">The sequence shown here is derived from an EMBL/GenBank/DDBJ whole genome shotgun (WGS) entry which is preliminary data.</text>
</comment>
<dbReference type="Gene3D" id="3.40.50.300">
    <property type="entry name" value="P-loop containing nucleotide triphosphate hydrolases"/>
    <property type="match status" value="1"/>
</dbReference>
<dbReference type="AlphaFoldDB" id="A0A2H0LW30"/>
<dbReference type="NCBIfam" id="TIGR00678">
    <property type="entry name" value="holB"/>
    <property type="match status" value="1"/>
</dbReference>
<dbReference type="CDD" id="cd00009">
    <property type="entry name" value="AAA"/>
    <property type="match status" value="1"/>
</dbReference>
<dbReference type="Pfam" id="PF13177">
    <property type="entry name" value="DNA_pol3_delta2"/>
    <property type="match status" value="1"/>
</dbReference>